<gene>
    <name evidence="14" type="ORF">TVAG_210130</name>
</gene>
<dbReference type="InterPro" id="IPR017441">
    <property type="entry name" value="Protein_kinase_ATP_BS"/>
</dbReference>
<dbReference type="PROSITE" id="PS00108">
    <property type="entry name" value="PROTEIN_KINASE_ST"/>
    <property type="match status" value="1"/>
</dbReference>
<dbReference type="KEGG" id="tva:4773478"/>
<keyword evidence="3 10" id="KW-0723">Serine/threonine-protein kinase</keyword>
<dbReference type="PANTHER" id="PTHR24351">
    <property type="entry name" value="RIBOSOMAL PROTEIN S6 KINASE"/>
    <property type="match status" value="1"/>
</dbReference>
<organism evidence="14 15">
    <name type="scientific">Trichomonas vaginalis (strain ATCC PRA-98 / G3)</name>
    <dbReference type="NCBI Taxonomy" id="412133"/>
    <lineage>
        <taxon>Eukaryota</taxon>
        <taxon>Metamonada</taxon>
        <taxon>Parabasalia</taxon>
        <taxon>Trichomonadida</taxon>
        <taxon>Trichomonadidae</taxon>
        <taxon>Trichomonas</taxon>
    </lineage>
</organism>
<dbReference type="SMR" id="A2DVS0"/>
<dbReference type="RefSeq" id="XP_001327706.1">
    <property type="nucleotide sequence ID" value="XM_001327671.1"/>
</dbReference>
<keyword evidence="8 9" id="KW-0067">ATP-binding</keyword>
<dbReference type="CDD" id="cd05123">
    <property type="entry name" value="STKc_AGC"/>
    <property type="match status" value="1"/>
</dbReference>
<dbReference type="Proteomes" id="UP000001542">
    <property type="component" value="Unassembled WGS sequence"/>
</dbReference>
<dbReference type="STRING" id="5722.A2DVS0"/>
<feature type="domain" description="PH" evidence="11">
    <location>
        <begin position="2"/>
        <end position="96"/>
    </location>
</feature>
<keyword evidence="15" id="KW-1185">Reference proteome</keyword>
<dbReference type="eggNOG" id="KOG0598">
    <property type="taxonomic scope" value="Eukaryota"/>
</dbReference>
<reference evidence="14" key="2">
    <citation type="journal article" date="2007" name="Science">
        <title>Draft genome sequence of the sexually transmitted pathogen Trichomonas vaginalis.</title>
        <authorList>
            <person name="Carlton J.M."/>
            <person name="Hirt R.P."/>
            <person name="Silva J.C."/>
            <person name="Delcher A.L."/>
            <person name="Schatz M."/>
            <person name="Zhao Q."/>
            <person name="Wortman J.R."/>
            <person name="Bidwell S.L."/>
            <person name="Alsmark U.C.M."/>
            <person name="Besteiro S."/>
            <person name="Sicheritz-Ponten T."/>
            <person name="Noel C.J."/>
            <person name="Dacks J.B."/>
            <person name="Foster P.G."/>
            <person name="Simillion C."/>
            <person name="Van de Peer Y."/>
            <person name="Miranda-Saavedra D."/>
            <person name="Barton G.J."/>
            <person name="Westrop G.D."/>
            <person name="Mueller S."/>
            <person name="Dessi D."/>
            <person name="Fiori P.L."/>
            <person name="Ren Q."/>
            <person name="Paulsen I."/>
            <person name="Zhang H."/>
            <person name="Bastida-Corcuera F.D."/>
            <person name="Simoes-Barbosa A."/>
            <person name="Brown M.T."/>
            <person name="Hayes R.D."/>
            <person name="Mukherjee M."/>
            <person name="Okumura C.Y."/>
            <person name="Schneider R."/>
            <person name="Smith A.J."/>
            <person name="Vanacova S."/>
            <person name="Villalvazo M."/>
            <person name="Haas B.J."/>
            <person name="Pertea M."/>
            <person name="Feldblyum T.V."/>
            <person name="Utterback T.R."/>
            <person name="Shu C.L."/>
            <person name="Osoegawa K."/>
            <person name="de Jong P.J."/>
            <person name="Hrdy I."/>
            <person name="Horvathova L."/>
            <person name="Zubacova Z."/>
            <person name="Dolezal P."/>
            <person name="Malik S.B."/>
            <person name="Logsdon J.M. Jr."/>
            <person name="Henze K."/>
            <person name="Gupta A."/>
            <person name="Wang C.C."/>
            <person name="Dunne R.L."/>
            <person name="Upcroft J.A."/>
            <person name="Upcroft P."/>
            <person name="White O."/>
            <person name="Salzberg S.L."/>
            <person name="Tang P."/>
            <person name="Chiu C.-H."/>
            <person name="Lee Y.-S."/>
            <person name="Embley T.M."/>
            <person name="Coombs G.H."/>
            <person name="Mottram J.C."/>
            <person name="Tachezy J."/>
            <person name="Fraser-Liggett C.M."/>
            <person name="Johnson P.J."/>
        </authorList>
    </citation>
    <scope>NUCLEOTIDE SEQUENCE [LARGE SCALE GENOMIC DNA]</scope>
    <source>
        <strain evidence="14">G3</strain>
    </source>
</reference>
<dbReference type="SMART" id="SM00133">
    <property type="entry name" value="S_TK_X"/>
    <property type="match status" value="1"/>
</dbReference>
<dbReference type="SUPFAM" id="SSF50729">
    <property type="entry name" value="PH domain-like"/>
    <property type="match status" value="1"/>
</dbReference>
<reference evidence="14" key="1">
    <citation type="submission" date="2006-10" db="EMBL/GenBank/DDBJ databases">
        <authorList>
            <person name="Amadeo P."/>
            <person name="Zhao Q."/>
            <person name="Wortman J."/>
            <person name="Fraser-Liggett C."/>
            <person name="Carlton J."/>
        </authorList>
    </citation>
    <scope>NUCLEOTIDE SEQUENCE</scope>
    <source>
        <strain evidence="14">G3</strain>
    </source>
</reference>
<dbReference type="Gene3D" id="3.30.200.20">
    <property type="entry name" value="Phosphorylase Kinase, domain 1"/>
    <property type="match status" value="1"/>
</dbReference>
<dbReference type="InterPro" id="IPR045270">
    <property type="entry name" value="STKc_AGC"/>
</dbReference>
<dbReference type="PROSITE" id="PS50011">
    <property type="entry name" value="PROTEIN_KINASE_DOM"/>
    <property type="match status" value="1"/>
</dbReference>
<evidence type="ECO:0000256" key="3">
    <source>
        <dbReference type="ARBA" id="ARBA00022527"/>
    </source>
</evidence>
<dbReference type="Pfam" id="PF00433">
    <property type="entry name" value="Pkinase_C"/>
    <property type="match status" value="1"/>
</dbReference>
<dbReference type="GO" id="GO:0004674">
    <property type="term" value="F:protein serine/threonine kinase activity"/>
    <property type="evidence" value="ECO:0000318"/>
    <property type="project" value="GO_Central"/>
</dbReference>
<keyword evidence="6 9" id="KW-0547">Nucleotide-binding</keyword>
<dbReference type="InterPro" id="IPR000961">
    <property type="entry name" value="AGC-kinase_C"/>
</dbReference>
<dbReference type="EMBL" id="DS113255">
    <property type="protein sequence ID" value="EAY15483.1"/>
    <property type="molecule type" value="Genomic_DNA"/>
</dbReference>
<feature type="binding site" evidence="9">
    <location>
        <position position="135"/>
    </location>
    <ligand>
        <name>ATP</name>
        <dbReference type="ChEBI" id="CHEBI:30616"/>
    </ligand>
</feature>
<dbReference type="OMA" id="NDTHQPP"/>
<sequence length="437" mass="50142">MIGQFSGILKRKGAFFGMWTACFCEVKDSEFIIYKSKENPIIERKIEICSQTVAVPIQNHPKKFKIESPDEQALLLQAESEDNVMEWILAIKSQSIKDHTTTMDDFIIYSVLGRGFYGKVMLCQKKGGKELYAIKSIHKARLVKAHKVHTAFRERNVLLKIKHPFIVSLSFAFQSLTKFYLGLEYVPGGELFRYLQKRGPLTIKEARFYAGEIGLALSHLHSQGVIYRDLKPENVLLDEEGHIKLTDFGLAKDTVNDSTTNTFCGTAEYLAPEIIRKEDYSFAIDWWSYGCLVYEMCFGQTPFYDNNKSRIFTRIEVESPYFPPNADPVIIDFVSQFLIKDPAERKTFDQIKDHRFWNHLDFNALLNKQIKPEFVPIVDDKRIPDNFDTQFTIETPCDSLATPPNSIKSNQFYGFSFAGDLASMNDTHQPPISPLLT</sequence>
<dbReference type="EC" id="2.7.11.1" evidence="2"/>
<keyword evidence="5" id="KW-0808">Transferase</keyword>
<keyword evidence="7 14" id="KW-0418">Kinase</keyword>
<dbReference type="FunFam" id="2.30.29.30:FF:000350">
    <property type="entry name" value="AGC family protein kinase"/>
    <property type="match status" value="1"/>
</dbReference>
<dbReference type="InterPro" id="IPR017892">
    <property type="entry name" value="Pkinase_C"/>
</dbReference>
<evidence type="ECO:0000256" key="5">
    <source>
        <dbReference type="ARBA" id="ARBA00022679"/>
    </source>
</evidence>
<accession>A2DVS0</accession>
<dbReference type="PROSITE" id="PS00107">
    <property type="entry name" value="PROTEIN_KINASE_ATP"/>
    <property type="match status" value="1"/>
</dbReference>
<dbReference type="InterPro" id="IPR011009">
    <property type="entry name" value="Kinase-like_dom_sf"/>
</dbReference>
<proteinExistence type="inferred from homology"/>
<feature type="domain" description="AGC-kinase C-terminal" evidence="13">
    <location>
        <begin position="358"/>
        <end position="427"/>
    </location>
</feature>
<dbReference type="VEuPathDB" id="TrichDB:TVAG_210130"/>
<dbReference type="InParanoid" id="A2DVS0"/>
<dbReference type="Pfam" id="PF00169">
    <property type="entry name" value="PH"/>
    <property type="match status" value="1"/>
</dbReference>
<evidence type="ECO:0000256" key="2">
    <source>
        <dbReference type="ARBA" id="ARBA00012513"/>
    </source>
</evidence>
<dbReference type="SMART" id="SM00233">
    <property type="entry name" value="PH"/>
    <property type="match status" value="1"/>
</dbReference>
<dbReference type="Pfam" id="PF00069">
    <property type="entry name" value="Pkinase"/>
    <property type="match status" value="1"/>
</dbReference>
<feature type="domain" description="Protein kinase" evidence="12">
    <location>
        <begin position="106"/>
        <end position="357"/>
    </location>
</feature>
<comment type="similarity">
    <text evidence="1">Belongs to the protein kinase superfamily. AGC Ser/Thr protein kinase family. RAC subfamily.</text>
</comment>
<evidence type="ECO:0000256" key="1">
    <source>
        <dbReference type="ARBA" id="ARBA00006935"/>
    </source>
</evidence>
<dbReference type="CDD" id="cd00821">
    <property type="entry name" value="PH"/>
    <property type="match status" value="1"/>
</dbReference>
<evidence type="ECO:0000256" key="10">
    <source>
        <dbReference type="RuleBase" id="RU000304"/>
    </source>
</evidence>
<evidence type="ECO:0000256" key="4">
    <source>
        <dbReference type="ARBA" id="ARBA00022553"/>
    </source>
</evidence>
<dbReference type="OrthoDB" id="63267at2759"/>
<dbReference type="InterPro" id="IPR008271">
    <property type="entry name" value="Ser/Thr_kinase_AS"/>
</dbReference>
<dbReference type="InterPro" id="IPR000719">
    <property type="entry name" value="Prot_kinase_dom"/>
</dbReference>
<dbReference type="Gene3D" id="2.30.29.30">
    <property type="entry name" value="Pleckstrin-homology domain (PH domain)/Phosphotyrosine-binding domain (PTB)"/>
    <property type="match status" value="1"/>
</dbReference>
<dbReference type="VEuPathDB" id="TrichDB:TVAGG3_0734640"/>
<evidence type="ECO:0000313" key="15">
    <source>
        <dbReference type="Proteomes" id="UP000001542"/>
    </source>
</evidence>
<dbReference type="Gene3D" id="1.10.510.10">
    <property type="entry name" value="Transferase(Phosphotransferase) domain 1"/>
    <property type="match status" value="1"/>
</dbReference>
<dbReference type="SUPFAM" id="SSF56112">
    <property type="entry name" value="Protein kinase-like (PK-like)"/>
    <property type="match status" value="1"/>
</dbReference>
<dbReference type="AlphaFoldDB" id="A2DVS0"/>
<dbReference type="GO" id="GO:0035556">
    <property type="term" value="P:intracellular signal transduction"/>
    <property type="evidence" value="ECO:0000318"/>
    <property type="project" value="GO_Central"/>
</dbReference>
<dbReference type="FunFam" id="1.10.510.10:FF:000008">
    <property type="entry name" value="Non-specific serine/threonine protein kinase"/>
    <property type="match status" value="1"/>
</dbReference>
<dbReference type="GO" id="GO:0005524">
    <property type="term" value="F:ATP binding"/>
    <property type="evidence" value="ECO:0007669"/>
    <property type="project" value="UniProtKB-UniRule"/>
</dbReference>
<evidence type="ECO:0000259" key="12">
    <source>
        <dbReference type="PROSITE" id="PS50011"/>
    </source>
</evidence>
<evidence type="ECO:0000256" key="7">
    <source>
        <dbReference type="ARBA" id="ARBA00022777"/>
    </source>
</evidence>
<evidence type="ECO:0000256" key="6">
    <source>
        <dbReference type="ARBA" id="ARBA00022741"/>
    </source>
</evidence>
<evidence type="ECO:0000256" key="8">
    <source>
        <dbReference type="ARBA" id="ARBA00022840"/>
    </source>
</evidence>
<dbReference type="FunFam" id="3.30.200.20:FF:000628">
    <property type="entry name" value="AGC family protein kinase"/>
    <property type="match status" value="1"/>
</dbReference>
<name>A2DVS0_TRIV3</name>
<protein>
    <recommendedName>
        <fullName evidence="2">non-specific serine/threonine protein kinase</fullName>
        <ecNumber evidence="2">2.7.11.1</ecNumber>
    </recommendedName>
</protein>
<dbReference type="InterPro" id="IPR011993">
    <property type="entry name" value="PH-like_dom_sf"/>
</dbReference>
<evidence type="ECO:0000256" key="9">
    <source>
        <dbReference type="PROSITE-ProRule" id="PRU10141"/>
    </source>
</evidence>
<evidence type="ECO:0000313" key="14">
    <source>
        <dbReference type="EMBL" id="EAY15483.1"/>
    </source>
</evidence>
<dbReference type="SMART" id="SM00220">
    <property type="entry name" value="S_TKc"/>
    <property type="match status" value="1"/>
</dbReference>
<evidence type="ECO:0000259" key="11">
    <source>
        <dbReference type="PROSITE" id="PS50003"/>
    </source>
</evidence>
<keyword evidence="4" id="KW-0597">Phosphoprotein</keyword>
<evidence type="ECO:0000259" key="13">
    <source>
        <dbReference type="PROSITE" id="PS51285"/>
    </source>
</evidence>
<dbReference type="PROSITE" id="PS50003">
    <property type="entry name" value="PH_DOMAIN"/>
    <property type="match status" value="1"/>
</dbReference>
<dbReference type="PROSITE" id="PS51285">
    <property type="entry name" value="AGC_KINASE_CTER"/>
    <property type="match status" value="1"/>
</dbReference>
<dbReference type="InterPro" id="IPR001849">
    <property type="entry name" value="PH_domain"/>
</dbReference>